<reference evidence="3" key="1">
    <citation type="submission" date="2018-06" db="EMBL/GenBank/DDBJ databases">
        <authorList>
            <person name="Zhirakovskaya E."/>
        </authorList>
    </citation>
    <scope>NUCLEOTIDE SEQUENCE</scope>
</reference>
<dbReference type="InterPro" id="IPR028098">
    <property type="entry name" value="Glyco_trans_4-like_N"/>
</dbReference>
<dbReference type="PANTHER" id="PTHR12526">
    <property type="entry name" value="GLYCOSYLTRANSFERASE"/>
    <property type="match status" value="1"/>
</dbReference>
<feature type="domain" description="Glycosyl transferase family 1" evidence="1">
    <location>
        <begin position="212"/>
        <end position="365"/>
    </location>
</feature>
<dbReference type="CDD" id="cd03801">
    <property type="entry name" value="GT4_PimA-like"/>
    <property type="match status" value="1"/>
</dbReference>
<evidence type="ECO:0000313" key="3">
    <source>
        <dbReference type="EMBL" id="VAX26903.1"/>
    </source>
</evidence>
<protein>
    <submittedName>
        <fullName evidence="3">Uncharacterized protein</fullName>
    </submittedName>
</protein>
<dbReference type="Pfam" id="PF00534">
    <property type="entry name" value="Glycos_transf_1"/>
    <property type="match status" value="1"/>
</dbReference>
<gene>
    <name evidence="3" type="ORF">MNBD_NITROSPIRAE01-838</name>
</gene>
<name>A0A3B1CQF7_9ZZZZ</name>
<accession>A0A3B1CQF7</accession>
<evidence type="ECO:0000259" key="1">
    <source>
        <dbReference type="Pfam" id="PF00534"/>
    </source>
</evidence>
<organism evidence="3">
    <name type="scientific">hydrothermal vent metagenome</name>
    <dbReference type="NCBI Taxonomy" id="652676"/>
    <lineage>
        <taxon>unclassified sequences</taxon>
        <taxon>metagenomes</taxon>
        <taxon>ecological metagenomes</taxon>
    </lineage>
</organism>
<proteinExistence type="predicted"/>
<dbReference type="EMBL" id="UOGF01000018">
    <property type="protein sequence ID" value="VAX26903.1"/>
    <property type="molecule type" value="Genomic_DNA"/>
</dbReference>
<dbReference type="AlphaFoldDB" id="A0A3B1CQF7"/>
<sequence length="396" mass="44226">MKICVITTSFPLFLGDYSGLFIFRLCKTLKSLNIKLDIVAPSHEKTAAFEIMEGCRIHRFQYFFPKKRQTLAYGPGGIPANLRRQPWLVFLIPFFISMFVIKALKVSKGADMIHAQWLYSGIIALFLKKMKGLPFVVTLRGTDVQKAQKGKLATLISVWVMKEAVWITTVNQEMKNWVVQEGIPSDTVSVIRNGVDLSGLHKKDPEDPICRFIFVGSLVPGKGVNILIQAFSSVHALEKNTHLLVVGEGEEADHLKAEVQKKGLSHAVEFLGRKNSDQIPSLMQKSDCLVLPSFAEGIPNVVLEAMACGLVVVASNLPGIREVLKDEETGFCIAPGDVEDLAQKLLILVRNPERRQKMGDFAYQRLSEMNLTWEKSAKQYLEVYKKVCAVSQESST</sequence>
<feature type="domain" description="Glycosyltransferase subfamily 4-like N-terminal" evidence="2">
    <location>
        <begin position="21"/>
        <end position="198"/>
    </location>
</feature>
<dbReference type="InterPro" id="IPR001296">
    <property type="entry name" value="Glyco_trans_1"/>
</dbReference>
<evidence type="ECO:0000259" key="2">
    <source>
        <dbReference type="Pfam" id="PF13439"/>
    </source>
</evidence>
<dbReference type="Pfam" id="PF13439">
    <property type="entry name" value="Glyco_transf_4"/>
    <property type="match status" value="1"/>
</dbReference>
<dbReference type="SUPFAM" id="SSF53756">
    <property type="entry name" value="UDP-Glycosyltransferase/glycogen phosphorylase"/>
    <property type="match status" value="1"/>
</dbReference>
<dbReference type="Gene3D" id="3.40.50.2000">
    <property type="entry name" value="Glycogen Phosphorylase B"/>
    <property type="match status" value="2"/>
</dbReference>
<dbReference type="GO" id="GO:0016757">
    <property type="term" value="F:glycosyltransferase activity"/>
    <property type="evidence" value="ECO:0007669"/>
    <property type="project" value="InterPro"/>
</dbReference>